<dbReference type="RefSeq" id="WP_209654602.1">
    <property type="nucleotide sequence ID" value="NZ_JAGJCB010000006.1"/>
</dbReference>
<dbReference type="Gene3D" id="2.30.30.730">
    <property type="match status" value="1"/>
</dbReference>
<keyword evidence="5" id="KW-1185">Reference proteome</keyword>
<dbReference type="InterPro" id="IPR049280">
    <property type="entry name" value="DUF6852"/>
</dbReference>
<dbReference type="EMBL" id="JAGJCB010000006">
    <property type="protein sequence ID" value="MBP0903891.1"/>
    <property type="molecule type" value="Genomic_DNA"/>
</dbReference>
<dbReference type="Pfam" id="PF18347">
    <property type="entry name" value="DUF5606"/>
    <property type="match status" value="1"/>
</dbReference>
<evidence type="ECO:0000259" key="2">
    <source>
        <dbReference type="Pfam" id="PF18347"/>
    </source>
</evidence>
<evidence type="ECO:0000313" key="5">
    <source>
        <dbReference type="Proteomes" id="UP000670776"/>
    </source>
</evidence>
<proteinExistence type="predicted"/>
<evidence type="ECO:0000256" key="1">
    <source>
        <dbReference type="SAM" id="MobiDB-lite"/>
    </source>
</evidence>
<feature type="region of interest" description="Disordered" evidence="1">
    <location>
        <begin position="129"/>
        <end position="149"/>
    </location>
</feature>
<accession>A0ABS4BTJ3</accession>
<evidence type="ECO:0000313" key="4">
    <source>
        <dbReference type="EMBL" id="MBP0903891.1"/>
    </source>
</evidence>
<comment type="caution">
    <text evidence="4">The sequence shown here is derived from an EMBL/GenBank/DDBJ whole genome shotgun (WGS) entry which is preliminary data.</text>
</comment>
<evidence type="ECO:0000259" key="3">
    <source>
        <dbReference type="Pfam" id="PF21186"/>
    </source>
</evidence>
<protein>
    <submittedName>
        <fullName evidence="4">DUF5606 domain-containing protein</fullName>
    </submittedName>
</protein>
<sequence length="149" mass="16926">MSLEKVIAITGKPGLYKLVAQTRGGFVAESLIDKKRLSVNIQQNVSVLSEIAIYTLTEEVPLKEVFKNIKKKENGGATSVKAKDSKDKLEEYFFEVLPDYDEDRVYASDIKKVIQWYNLLLEHNMLDLEDDSDSKPKKAKKAAVKDEEE</sequence>
<reference evidence="4 5" key="1">
    <citation type="submission" date="2021-04" db="EMBL/GenBank/DDBJ databases">
        <title>Mariniflexile gromovii gen. nov., sp. nov., a gliding bacterium isolated from the sea urchin Strongylocentrotus intermedius.</title>
        <authorList>
            <person name="Ko S."/>
            <person name="Le V."/>
            <person name="Ahn C.-Y."/>
            <person name="Oh H.-M."/>
        </authorList>
    </citation>
    <scope>NUCLEOTIDE SEQUENCE [LARGE SCALE GENOMIC DNA]</scope>
    <source>
        <strain evidence="4 5">KCTC 12570</strain>
    </source>
</reference>
<dbReference type="InterPro" id="IPR049282">
    <property type="entry name" value="BVU_3817_N_sf"/>
</dbReference>
<dbReference type="Pfam" id="PF21186">
    <property type="entry name" value="DUF6852"/>
    <property type="match status" value="1"/>
</dbReference>
<feature type="domain" description="DUF6852" evidence="3">
    <location>
        <begin position="51"/>
        <end position="120"/>
    </location>
</feature>
<name>A0ABS4BTJ3_9FLAO</name>
<dbReference type="InterPro" id="IPR049281">
    <property type="entry name" value="BVU_3817-like_C_sf"/>
</dbReference>
<dbReference type="InterPro" id="IPR041218">
    <property type="entry name" value="DUF5606"/>
</dbReference>
<dbReference type="Gene3D" id="1.10.10.1650">
    <property type="match status" value="1"/>
</dbReference>
<dbReference type="Proteomes" id="UP000670776">
    <property type="component" value="Unassembled WGS sequence"/>
</dbReference>
<gene>
    <name evidence="4" type="ORF">J8H85_08620</name>
</gene>
<feature type="domain" description="DUF5606" evidence="2">
    <location>
        <begin position="3"/>
        <end position="48"/>
    </location>
</feature>
<organism evidence="4 5">
    <name type="scientific">Mariniflexile gromovii</name>
    <dbReference type="NCBI Taxonomy" id="362523"/>
    <lineage>
        <taxon>Bacteria</taxon>
        <taxon>Pseudomonadati</taxon>
        <taxon>Bacteroidota</taxon>
        <taxon>Flavobacteriia</taxon>
        <taxon>Flavobacteriales</taxon>
        <taxon>Flavobacteriaceae</taxon>
        <taxon>Mariniflexile</taxon>
    </lineage>
</organism>